<protein>
    <submittedName>
        <fullName evidence="1">Uncharacterized protein</fullName>
    </submittedName>
</protein>
<proteinExistence type="predicted"/>
<reference evidence="1" key="2">
    <citation type="submission" date="2020-07" db="EMBL/GenBank/DDBJ databases">
        <authorList>
            <person name="Vera ALvarez R."/>
            <person name="Arias-Moreno D.M."/>
            <person name="Jimenez-Jacinto V."/>
            <person name="Jimenez-Bremont J.F."/>
            <person name="Swaminathan K."/>
            <person name="Moose S.P."/>
            <person name="Guerrero-Gonzalez M.L."/>
            <person name="Marino-Ramirez L."/>
            <person name="Landsman D."/>
            <person name="Rodriguez-Kessler M."/>
            <person name="Delgado-Sanchez P."/>
        </authorList>
    </citation>
    <scope>NUCLEOTIDE SEQUENCE</scope>
    <source>
        <tissue evidence="1">Cladode</tissue>
    </source>
</reference>
<organism evidence="1">
    <name type="scientific">Opuntia streptacantha</name>
    <name type="common">Prickly pear cactus</name>
    <name type="synonym">Opuntia cardona</name>
    <dbReference type="NCBI Taxonomy" id="393608"/>
    <lineage>
        <taxon>Eukaryota</taxon>
        <taxon>Viridiplantae</taxon>
        <taxon>Streptophyta</taxon>
        <taxon>Embryophyta</taxon>
        <taxon>Tracheophyta</taxon>
        <taxon>Spermatophyta</taxon>
        <taxon>Magnoliopsida</taxon>
        <taxon>eudicotyledons</taxon>
        <taxon>Gunneridae</taxon>
        <taxon>Pentapetalae</taxon>
        <taxon>Caryophyllales</taxon>
        <taxon>Cactineae</taxon>
        <taxon>Cactaceae</taxon>
        <taxon>Opuntioideae</taxon>
        <taxon>Opuntia</taxon>
    </lineage>
</organism>
<sequence length="102" mass="11157">MIAAFGSGAMFTLVSGVGGPNPIPNMNSSGAFFALAQGGIYKLGEMFSKQQVEDPSYMKTRSMLMNLGLQKYEDNFKGGMLNDRTLPLLTDRDAELREGRKK</sequence>
<dbReference type="AlphaFoldDB" id="A0A7C8YUP6"/>
<accession>A0A7C8YUP6</accession>
<dbReference type="EMBL" id="GISG01060802">
    <property type="protein sequence ID" value="MBA4627236.1"/>
    <property type="molecule type" value="Transcribed_RNA"/>
</dbReference>
<dbReference type="CDD" id="cd09487">
    <property type="entry name" value="SAM_superfamily"/>
    <property type="match status" value="1"/>
</dbReference>
<evidence type="ECO:0000313" key="1">
    <source>
        <dbReference type="EMBL" id="MBA4627236.1"/>
    </source>
</evidence>
<name>A0A7C8YUP6_OPUST</name>
<reference evidence="1" key="1">
    <citation type="journal article" date="2013" name="J. Plant Res.">
        <title>Effect of fungi and light on seed germination of three Opuntia species from semiarid lands of central Mexico.</title>
        <authorList>
            <person name="Delgado-Sanchez P."/>
            <person name="Jimenez-Bremont J.F."/>
            <person name="Guerrero-Gonzalez Mde L."/>
            <person name="Flores J."/>
        </authorList>
    </citation>
    <scope>NUCLEOTIDE SEQUENCE</scope>
    <source>
        <tissue evidence="1">Cladode</tissue>
    </source>
</reference>